<organism evidence="2 3">
    <name type="scientific">Euroglyphus maynei</name>
    <name type="common">Mayne's house dust mite</name>
    <dbReference type="NCBI Taxonomy" id="6958"/>
    <lineage>
        <taxon>Eukaryota</taxon>
        <taxon>Metazoa</taxon>
        <taxon>Ecdysozoa</taxon>
        <taxon>Arthropoda</taxon>
        <taxon>Chelicerata</taxon>
        <taxon>Arachnida</taxon>
        <taxon>Acari</taxon>
        <taxon>Acariformes</taxon>
        <taxon>Sarcoptiformes</taxon>
        <taxon>Astigmata</taxon>
        <taxon>Psoroptidia</taxon>
        <taxon>Analgoidea</taxon>
        <taxon>Pyroglyphidae</taxon>
        <taxon>Pyroglyphinae</taxon>
        <taxon>Euroglyphus</taxon>
    </lineage>
</organism>
<feature type="transmembrane region" description="Helical" evidence="1">
    <location>
        <begin position="180"/>
        <end position="199"/>
    </location>
</feature>
<sequence>MGHCYMIIMYVFIFLTLTFFLKLDQINPILTKTKTIDETIIVDEQQQQQHNQRYHSHIIKRFIRLHGHTFDQINRSTIYISKLFSFYLITNFPMNMFMIVTTFITDKNGFFGWKFFAIIFIIQQLIGFFIIHLICSIYTLKIHKCSSRLINYTVRFPLQPLSLRIRSCFYIEKIHTKNQYGIILARSHLISIIFFIKFITYV</sequence>
<dbReference type="Proteomes" id="UP000194236">
    <property type="component" value="Unassembled WGS sequence"/>
</dbReference>
<feature type="transmembrane region" description="Helical" evidence="1">
    <location>
        <begin position="6"/>
        <end position="23"/>
    </location>
</feature>
<evidence type="ECO:0000313" key="3">
    <source>
        <dbReference type="Proteomes" id="UP000194236"/>
    </source>
</evidence>
<accession>A0A1Y3B9L9</accession>
<evidence type="ECO:0000256" key="1">
    <source>
        <dbReference type="SAM" id="Phobius"/>
    </source>
</evidence>
<keyword evidence="1" id="KW-0472">Membrane</keyword>
<evidence type="ECO:0000313" key="2">
    <source>
        <dbReference type="EMBL" id="OTF76724.1"/>
    </source>
</evidence>
<comment type="caution">
    <text evidence="2">The sequence shown here is derived from an EMBL/GenBank/DDBJ whole genome shotgun (WGS) entry which is preliminary data.</text>
</comment>
<dbReference type="OrthoDB" id="6511920at2759"/>
<feature type="transmembrane region" description="Helical" evidence="1">
    <location>
        <begin position="116"/>
        <end position="140"/>
    </location>
</feature>
<feature type="transmembrane region" description="Helical" evidence="1">
    <location>
        <begin position="84"/>
        <end position="104"/>
    </location>
</feature>
<dbReference type="AlphaFoldDB" id="A0A1Y3B9L9"/>
<proteinExistence type="predicted"/>
<dbReference type="EMBL" id="MUJZ01036087">
    <property type="protein sequence ID" value="OTF76724.1"/>
    <property type="molecule type" value="Genomic_DNA"/>
</dbReference>
<keyword evidence="1" id="KW-0812">Transmembrane</keyword>
<keyword evidence="3" id="KW-1185">Reference proteome</keyword>
<reference evidence="2 3" key="1">
    <citation type="submission" date="2017-03" db="EMBL/GenBank/DDBJ databases">
        <title>Genome Survey of Euroglyphus maynei.</title>
        <authorList>
            <person name="Arlian L.G."/>
            <person name="Morgan M.S."/>
            <person name="Rider S.D."/>
        </authorList>
    </citation>
    <scope>NUCLEOTIDE SEQUENCE [LARGE SCALE GENOMIC DNA]</scope>
    <source>
        <strain evidence="2">Arlian Lab</strain>
        <tissue evidence="2">Whole body</tissue>
    </source>
</reference>
<gene>
    <name evidence="2" type="ORF">BLA29_004817</name>
</gene>
<keyword evidence="1" id="KW-1133">Transmembrane helix</keyword>
<protein>
    <submittedName>
        <fullName evidence="2">Uncharacterized protein</fullName>
    </submittedName>
</protein>
<name>A0A1Y3B9L9_EURMA</name>